<evidence type="ECO:0000313" key="3">
    <source>
        <dbReference type="Proteomes" id="UP000198290"/>
    </source>
</evidence>
<keyword evidence="3" id="KW-1185">Reference proteome</keyword>
<dbReference type="PROSITE" id="PS50925">
    <property type="entry name" value="BLUF"/>
    <property type="match status" value="1"/>
</dbReference>
<gene>
    <name evidence="2" type="ORF">DLM_3081</name>
</gene>
<reference evidence="3" key="3">
    <citation type="journal article" date="2017" name="Plant Physiol. Biochem.">
        <title>Differential oxidative and antioxidative response of duckweed Lemna minor toward plant growth promoting/inhibiting bacteria.</title>
        <authorList>
            <person name="Ishizawa H."/>
            <person name="Kuroda M."/>
            <person name="Morikawa M."/>
            <person name="Ike M."/>
        </authorList>
    </citation>
    <scope>NUCLEOTIDE SEQUENCE [LARGE SCALE GENOMIC DNA]</scope>
    <source>
        <strain evidence="3">H3</strain>
    </source>
</reference>
<dbReference type="RefSeq" id="WP_089085592.1">
    <property type="nucleotide sequence ID" value="NZ_AP018823.1"/>
</dbReference>
<dbReference type="KEGG" id="amah:DLM_3081"/>
<dbReference type="Gene3D" id="3.30.70.100">
    <property type="match status" value="1"/>
</dbReference>
<dbReference type="AlphaFoldDB" id="A0A3G9GJ14"/>
<sequence>MLIQLLYSSKASASLAPAELTAILDQSVINNQANQITGLLLYRDGCFLQLLEGEEAVVEATFRRIGQDRRHHQVESLFRTECKQREFGHWYMGFHTPRPEELARFPQFAPVFDPAFDVSQLIIAPQDGLAMLKAFAGLPE</sequence>
<dbReference type="GO" id="GO:0071949">
    <property type="term" value="F:FAD binding"/>
    <property type="evidence" value="ECO:0007669"/>
    <property type="project" value="InterPro"/>
</dbReference>
<proteinExistence type="predicted"/>
<reference evidence="3" key="1">
    <citation type="journal article" date="2017" name="Biotechnol. Biofuels">
        <title>Evaluation of environmental bacterial communities as a factor affecting the growth of duckweed Lemna minor.</title>
        <authorList>
            <person name="Ishizawa H."/>
            <person name="Kuroda M."/>
            <person name="Morikawa M."/>
            <person name="Ike M."/>
        </authorList>
    </citation>
    <scope>NUCLEOTIDE SEQUENCE [LARGE SCALE GENOMIC DNA]</scope>
    <source>
        <strain evidence="3">H3</strain>
    </source>
</reference>
<feature type="domain" description="BLUF" evidence="1">
    <location>
        <begin position="2"/>
        <end position="93"/>
    </location>
</feature>
<dbReference type="SUPFAM" id="SSF54975">
    <property type="entry name" value="Acylphosphatase/BLUF domain-like"/>
    <property type="match status" value="1"/>
</dbReference>
<dbReference type="Proteomes" id="UP000198290">
    <property type="component" value="Chromosome"/>
</dbReference>
<accession>A0A3G9GJ14</accession>
<organism evidence="2 3">
    <name type="scientific">Aquitalea magnusonii</name>
    <dbReference type="NCBI Taxonomy" id="332411"/>
    <lineage>
        <taxon>Bacteria</taxon>
        <taxon>Pseudomonadati</taxon>
        <taxon>Pseudomonadota</taxon>
        <taxon>Betaproteobacteria</taxon>
        <taxon>Neisseriales</taxon>
        <taxon>Chromobacteriaceae</taxon>
        <taxon>Aquitalea</taxon>
    </lineage>
</organism>
<dbReference type="SMART" id="SM01034">
    <property type="entry name" value="BLUF"/>
    <property type="match status" value="1"/>
</dbReference>
<dbReference type="InterPro" id="IPR036046">
    <property type="entry name" value="Acylphosphatase-like_dom_sf"/>
</dbReference>
<evidence type="ECO:0000259" key="1">
    <source>
        <dbReference type="PROSITE" id="PS50925"/>
    </source>
</evidence>
<dbReference type="InterPro" id="IPR007024">
    <property type="entry name" value="BLUF_domain"/>
</dbReference>
<evidence type="ECO:0000313" key="2">
    <source>
        <dbReference type="EMBL" id="BBF86679.1"/>
    </source>
</evidence>
<dbReference type="OrthoDB" id="557705at2"/>
<dbReference type="Pfam" id="PF04940">
    <property type="entry name" value="BLUF"/>
    <property type="match status" value="1"/>
</dbReference>
<dbReference type="GO" id="GO:0009882">
    <property type="term" value="F:blue light photoreceptor activity"/>
    <property type="evidence" value="ECO:0007669"/>
    <property type="project" value="InterPro"/>
</dbReference>
<dbReference type="EMBL" id="AP018823">
    <property type="protein sequence ID" value="BBF86679.1"/>
    <property type="molecule type" value="Genomic_DNA"/>
</dbReference>
<name>A0A3G9GJ14_9NEIS</name>
<reference evidence="2 3" key="2">
    <citation type="journal article" date="2017" name="Genome Announc.">
        <title>Draft genome sequence of Aquitalea magnusonii strain H3, a plant growth-promoting bacterium of duckweed Lemna minor.</title>
        <authorList>
            <person name="Ishizawa H."/>
            <person name="Kuroda M."/>
            <person name="Ike M."/>
        </authorList>
    </citation>
    <scope>NUCLEOTIDE SEQUENCE [LARGE SCALE GENOMIC DNA]</scope>
    <source>
        <strain evidence="2 3">H3</strain>
    </source>
</reference>
<protein>
    <recommendedName>
        <fullName evidence="1">BLUF domain-containing protein</fullName>
    </recommendedName>
</protein>